<evidence type="ECO:0000256" key="7">
    <source>
        <dbReference type="SAM" id="SignalP"/>
    </source>
</evidence>
<evidence type="ECO:0000256" key="6">
    <source>
        <dbReference type="ARBA" id="ARBA00045690"/>
    </source>
</evidence>
<dbReference type="GO" id="GO:0006493">
    <property type="term" value="P:protein O-linked glycosylation"/>
    <property type="evidence" value="ECO:0007669"/>
    <property type="project" value="TreeGrafter"/>
</dbReference>
<gene>
    <name evidence="9" type="ORF">DSTB1V02_LOCUS9523</name>
</gene>
<evidence type="ECO:0000256" key="5">
    <source>
        <dbReference type="ARBA" id="ARBA00022679"/>
    </source>
</evidence>
<sequence length="406" mass="46740">MEDAVVSLLMVAFAMGLQCCLGHLDDPDSCSPSQSLPSPAHKYKKAPNTLWQRYLNNIEEGLKEYLPCPKDDFTSCYKELIDADLSIFQEGITRDMLNSAKVLGTRYQIVGGKLYRQGRCVFPARCQGIEHFILQVVDRLPDSEFVVNDYDWPKVPLHHTPVPVFSFSKTGEYLDILYPAWSFWAGGPAISLYPTGLGRPVDAWDEHRASLSAAAEKWPWRKKKSQGFFRGSRTSSERDPLVLLSRTEPELVAAAYTKNQAWKSEADTLGADPAPEISLEDHCEYKYLFNFRGVAASFRFRHLFLCKSLVIHVGNEWTEFFYPLLRPWVHYLPLPSYPTQEQIIDILEFAKEFDKEVEEIANRGREVIWEHLRPKDITTYWEELLRSYSKLLNFKPSLLPNMTRIS</sequence>
<reference evidence="9" key="1">
    <citation type="submission" date="2020-11" db="EMBL/GenBank/DDBJ databases">
        <authorList>
            <person name="Tran Van P."/>
        </authorList>
    </citation>
    <scope>NUCLEOTIDE SEQUENCE</scope>
</reference>
<evidence type="ECO:0000256" key="4">
    <source>
        <dbReference type="ARBA" id="ARBA00022676"/>
    </source>
</evidence>
<feature type="domain" description="Glycosyl transferase CAP10" evidence="8">
    <location>
        <begin position="139"/>
        <end position="395"/>
    </location>
</feature>
<evidence type="ECO:0000313" key="9">
    <source>
        <dbReference type="EMBL" id="CAD7249736.1"/>
    </source>
</evidence>
<comment type="similarity">
    <text evidence="3">Belongs to the glycosyltransferase 90 family.</text>
</comment>
<keyword evidence="10" id="KW-1185">Reference proteome</keyword>
<evidence type="ECO:0000313" key="10">
    <source>
        <dbReference type="Proteomes" id="UP000677054"/>
    </source>
</evidence>
<name>A0A7R9A932_9CRUS</name>
<dbReference type="SMART" id="SM00672">
    <property type="entry name" value="CAP10"/>
    <property type="match status" value="1"/>
</dbReference>
<dbReference type="Proteomes" id="UP000677054">
    <property type="component" value="Unassembled WGS sequence"/>
</dbReference>
<dbReference type="GO" id="GO:0045747">
    <property type="term" value="P:positive regulation of Notch signaling pathway"/>
    <property type="evidence" value="ECO:0007669"/>
    <property type="project" value="TreeGrafter"/>
</dbReference>
<feature type="signal peptide" evidence="7">
    <location>
        <begin position="1"/>
        <end position="22"/>
    </location>
</feature>
<evidence type="ECO:0000256" key="1">
    <source>
        <dbReference type="ARBA" id="ARBA00004319"/>
    </source>
</evidence>
<dbReference type="GO" id="GO:0035251">
    <property type="term" value="F:UDP-glucosyltransferase activity"/>
    <property type="evidence" value="ECO:0007669"/>
    <property type="project" value="TreeGrafter"/>
</dbReference>
<feature type="chain" id="PRO_5036209867" description="Glycosyl transferase CAP10 domain-containing protein" evidence="7">
    <location>
        <begin position="23"/>
        <end position="406"/>
    </location>
</feature>
<comment type="function">
    <text evidence="6">Protein O-glucosyltransferase. Catalyzes the reaction that attaches glucose through an O-glycosidic linkage to a conserved serine residue found in the consensus sequence C-X-S-X-[PA]-C in epidermal growth factor-like repeats. Regulates Notch signaling by glucosylating Notch in the ER, glucosylation is required for the correct folding and cleavage of Notch.</text>
</comment>
<dbReference type="PANTHER" id="PTHR12203:SF35">
    <property type="entry name" value="PROTEIN O-GLUCOSYLTRANSFERASE 1"/>
    <property type="match status" value="1"/>
</dbReference>
<dbReference type="GO" id="GO:0035252">
    <property type="term" value="F:UDP-xylosyltransferase activity"/>
    <property type="evidence" value="ECO:0007669"/>
    <property type="project" value="TreeGrafter"/>
</dbReference>
<dbReference type="EMBL" id="LR901982">
    <property type="protein sequence ID" value="CAD7249736.1"/>
    <property type="molecule type" value="Genomic_DNA"/>
</dbReference>
<protein>
    <recommendedName>
        <fullName evidence="8">Glycosyl transferase CAP10 domain-containing protein</fullName>
    </recommendedName>
</protein>
<evidence type="ECO:0000256" key="2">
    <source>
        <dbReference type="ARBA" id="ARBA00004922"/>
    </source>
</evidence>
<accession>A0A7R9A932</accession>
<dbReference type="InterPro" id="IPR006598">
    <property type="entry name" value="CAP10"/>
</dbReference>
<dbReference type="GO" id="GO:0005788">
    <property type="term" value="C:endoplasmic reticulum lumen"/>
    <property type="evidence" value="ECO:0007669"/>
    <property type="project" value="UniProtKB-SubCell"/>
</dbReference>
<organism evidence="9">
    <name type="scientific">Darwinula stevensoni</name>
    <dbReference type="NCBI Taxonomy" id="69355"/>
    <lineage>
        <taxon>Eukaryota</taxon>
        <taxon>Metazoa</taxon>
        <taxon>Ecdysozoa</taxon>
        <taxon>Arthropoda</taxon>
        <taxon>Crustacea</taxon>
        <taxon>Oligostraca</taxon>
        <taxon>Ostracoda</taxon>
        <taxon>Podocopa</taxon>
        <taxon>Podocopida</taxon>
        <taxon>Darwinulocopina</taxon>
        <taxon>Darwinuloidea</taxon>
        <taxon>Darwinulidae</taxon>
        <taxon>Darwinula</taxon>
    </lineage>
</organism>
<keyword evidence="5" id="KW-0808">Transferase</keyword>
<dbReference type="EMBL" id="CAJPEV010002465">
    <property type="protein sequence ID" value="CAG0896988.1"/>
    <property type="molecule type" value="Genomic_DNA"/>
</dbReference>
<evidence type="ECO:0000259" key="8">
    <source>
        <dbReference type="SMART" id="SM00672"/>
    </source>
</evidence>
<evidence type="ECO:0000256" key="3">
    <source>
        <dbReference type="ARBA" id="ARBA00010118"/>
    </source>
</evidence>
<keyword evidence="4" id="KW-0328">Glycosyltransferase</keyword>
<keyword evidence="7" id="KW-0732">Signal</keyword>
<comment type="subcellular location">
    <subcellularLocation>
        <location evidence="1">Endoplasmic reticulum lumen</location>
    </subcellularLocation>
</comment>
<proteinExistence type="inferred from homology"/>
<dbReference type="OrthoDB" id="202415at2759"/>
<dbReference type="Pfam" id="PF05686">
    <property type="entry name" value="Glyco_transf_90"/>
    <property type="match status" value="1"/>
</dbReference>
<dbReference type="InterPro" id="IPR051091">
    <property type="entry name" value="O-Glucosyltr/Glycosyltrsf_90"/>
</dbReference>
<dbReference type="AlphaFoldDB" id="A0A7R9A932"/>
<comment type="pathway">
    <text evidence="2">Protein modification; protein glycosylation.</text>
</comment>
<dbReference type="PANTHER" id="PTHR12203">
    <property type="entry name" value="KDEL LYS-ASP-GLU-LEU CONTAINING - RELATED"/>
    <property type="match status" value="1"/>
</dbReference>